<accession>A0ABV8V000</accession>
<name>A0ABV8V000_9GAMM</name>
<evidence type="ECO:0000313" key="3">
    <source>
        <dbReference type="EMBL" id="MFC4360899.1"/>
    </source>
</evidence>
<dbReference type="CDD" id="cd00291">
    <property type="entry name" value="SirA_YedF_YeeD"/>
    <property type="match status" value="1"/>
</dbReference>
<dbReference type="EMBL" id="JBHSCX010000002">
    <property type="protein sequence ID" value="MFC4360899.1"/>
    <property type="molecule type" value="Genomic_DNA"/>
</dbReference>
<dbReference type="PANTHER" id="PTHR33279">
    <property type="entry name" value="SULFUR CARRIER PROTEIN YEDF-RELATED"/>
    <property type="match status" value="1"/>
</dbReference>
<evidence type="ECO:0000259" key="2">
    <source>
        <dbReference type="Pfam" id="PF01206"/>
    </source>
</evidence>
<dbReference type="RefSeq" id="WP_290261834.1">
    <property type="nucleotide sequence ID" value="NZ_JAUFQG010000004.1"/>
</dbReference>
<reference evidence="4" key="1">
    <citation type="journal article" date="2019" name="Int. J. Syst. Evol. Microbiol.">
        <title>The Global Catalogue of Microorganisms (GCM) 10K type strain sequencing project: providing services to taxonomists for standard genome sequencing and annotation.</title>
        <authorList>
            <consortium name="The Broad Institute Genomics Platform"/>
            <consortium name="The Broad Institute Genome Sequencing Center for Infectious Disease"/>
            <person name="Wu L."/>
            <person name="Ma J."/>
        </authorList>
    </citation>
    <scope>NUCLEOTIDE SEQUENCE [LARGE SCALE GENOMIC DNA]</scope>
    <source>
        <strain evidence="4">CECT 8570</strain>
    </source>
</reference>
<protein>
    <submittedName>
        <fullName evidence="3">Sulfurtransferase TusA family protein</fullName>
    </submittedName>
</protein>
<comment type="similarity">
    <text evidence="1">Belongs to the sulfur carrier protein TusA family.</text>
</comment>
<dbReference type="PANTHER" id="PTHR33279:SF2">
    <property type="entry name" value="SULFUR CARRIER PROTEIN TUSA"/>
    <property type="match status" value="1"/>
</dbReference>
<dbReference type="SUPFAM" id="SSF64307">
    <property type="entry name" value="SirA-like"/>
    <property type="match status" value="1"/>
</dbReference>
<dbReference type="InterPro" id="IPR001455">
    <property type="entry name" value="TusA-like"/>
</dbReference>
<feature type="domain" description="UPF0033" evidence="2">
    <location>
        <begin position="13"/>
        <end position="81"/>
    </location>
</feature>
<evidence type="ECO:0000256" key="1">
    <source>
        <dbReference type="ARBA" id="ARBA00008984"/>
    </source>
</evidence>
<dbReference type="InterPro" id="IPR036868">
    <property type="entry name" value="TusA-like_sf"/>
</dbReference>
<dbReference type="Gene3D" id="3.30.110.40">
    <property type="entry name" value="TusA-like domain"/>
    <property type="match status" value="1"/>
</dbReference>
<comment type="caution">
    <text evidence="3">The sequence shown here is derived from an EMBL/GenBank/DDBJ whole genome shotgun (WGS) entry which is preliminary data.</text>
</comment>
<keyword evidence="4" id="KW-1185">Reference proteome</keyword>
<sequence>MSADKPLPDAQLTIDARHMACPMPLLKAKQGMNQLTSGEVLCLLATDAGSMRDIPAYCKISGHFLIAERATDTEFCYWLQKR</sequence>
<dbReference type="Proteomes" id="UP001595840">
    <property type="component" value="Unassembled WGS sequence"/>
</dbReference>
<gene>
    <name evidence="3" type="ORF">ACFOX3_01225</name>
</gene>
<evidence type="ECO:0000313" key="4">
    <source>
        <dbReference type="Proteomes" id="UP001595840"/>
    </source>
</evidence>
<proteinExistence type="inferred from homology"/>
<organism evidence="3 4">
    <name type="scientific">Simiduia curdlanivorans</name>
    <dbReference type="NCBI Taxonomy" id="1492769"/>
    <lineage>
        <taxon>Bacteria</taxon>
        <taxon>Pseudomonadati</taxon>
        <taxon>Pseudomonadota</taxon>
        <taxon>Gammaproteobacteria</taxon>
        <taxon>Cellvibrionales</taxon>
        <taxon>Cellvibrionaceae</taxon>
        <taxon>Simiduia</taxon>
    </lineage>
</organism>
<dbReference type="Pfam" id="PF01206">
    <property type="entry name" value="TusA"/>
    <property type="match status" value="1"/>
</dbReference>